<gene>
    <name evidence="1" type="ORF">N5K24_20730</name>
</gene>
<protein>
    <submittedName>
        <fullName evidence="1">Uncharacterized protein</fullName>
    </submittedName>
</protein>
<organism evidence="1 2">
    <name type="scientific">Achromobacter marplatensis</name>
    <dbReference type="NCBI Taxonomy" id="470868"/>
    <lineage>
        <taxon>Bacteria</taxon>
        <taxon>Pseudomonadati</taxon>
        <taxon>Pseudomonadota</taxon>
        <taxon>Betaproteobacteria</taxon>
        <taxon>Burkholderiales</taxon>
        <taxon>Alcaligenaceae</taxon>
        <taxon>Achromobacter</taxon>
    </lineage>
</organism>
<reference evidence="1" key="1">
    <citation type="submission" date="2022-09" db="EMBL/GenBank/DDBJ databases">
        <title>Intensive care unit water sources are persistently colonized with multi-drug resistant bacteria and are the site of extensive horizontal gene transfer of antibiotic resistance genes.</title>
        <authorList>
            <person name="Diorio-Toth L."/>
        </authorList>
    </citation>
    <scope>NUCLEOTIDE SEQUENCE</scope>
    <source>
        <strain evidence="1">GD03676</strain>
    </source>
</reference>
<comment type="caution">
    <text evidence="1">The sequence shown here is derived from an EMBL/GenBank/DDBJ whole genome shotgun (WGS) entry which is preliminary data.</text>
</comment>
<dbReference type="RefSeq" id="WP_280028326.1">
    <property type="nucleotide sequence ID" value="NZ_JAOCKG010000009.1"/>
</dbReference>
<accession>A0AA42WEM5</accession>
<sequence length="210" mass="22830">MPSGLYVKGELGQVQIDENYRNVALMTSGSVALPGQFGEVVVTVPASIAMVAFRCEKWIYVHETQLGGGLLRYFIRNGEPGAGAPVQFYGFGVPAGGGTSGIEVMDAAGQQVFHSDFSYWNYHAILNSQGVNEIDYTAPFAPLVVQLGQSTYVEMYSEADAYFSTTYFRTVGNRTQTWNAGGVSAGNYPGNYTFGENGARLLLLDPRRIY</sequence>
<name>A0AA42WEM5_9BURK</name>
<dbReference type="AlphaFoldDB" id="A0AA42WEM5"/>
<evidence type="ECO:0000313" key="2">
    <source>
        <dbReference type="Proteomes" id="UP001161276"/>
    </source>
</evidence>
<evidence type="ECO:0000313" key="1">
    <source>
        <dbReference type="EMBL" id="MDH2052841.1"/>
    </source>
</evidence>
<dbReference type="EMBL" id="JAOCKG010000009">
    <property type="protein sequence ID" value="MDH2052841.1"/>
    <property type="molecule type" value="Genomic_DNA"/>
</dbReference>
<dbReference type="Proteomes" id="UP001161276">
    <property type="component" value="Unassembled WGS sequence"/>
</dbReference>
<proteinExistence type="predicted"/>